<organism evidence="8 9">
    <name type="scientific">Aphanomyces astaci</name>
    <name type="common">Crayfish plague agent</name>
    <dbReference type="NCBI Taxonomy" id="112090"/>
    <lineage>
        <taxon>Eukaryota</taxon>
        <taxon>Sar</taxon>
        <taxon>Stramenopiles</taxon>
        <taxon>Oomycota</taxon>
        <taxon>Saprolegniomycetes</taxon>
        <taxon>Saprolegniales</taxon>
        <taxon>Verrucalvaceae</taxon>
        <taxon>Aphanomyces</taxon>
    </lineage>
</organism>
<evidence type="ECO:0000256" key="1">
    <source>
        <dbReference type="ARBA" id="ARBA00006914"/>
    </source>
</evidence>
<dbReference type="Pfam" id="PF00004">
    <property type="entry name" value="AAA"/>
    <property type="match status" value="1"/>
</dbReference>
<dbReference type="SMART" id="SM00382">
    <property type="entry name" value="AAA"/>
    <property type="match status" value="1"/>
</dbReference>
<keyword evidence="4" id="KW-0647">Proteasome</keyword>
<dbReference type="Proteomes" id="UP000285430">
    <property type="component" value="Unassembled WGS sequence"/>
</dbReference>
<dbReference type="InterPro" id="IPR003593">
    <property type="entry name" value="AAA+_ATPase"/>
</dbReference>
<dbReference type="AlphaFoldDB" id="A0A3R7B275"/>
<feature type="region of interest" description="Disordered" evidence="6">
    <location>
        <begin position="732"/>
        <end position="768"/>
    </location>
</feature>
<dbReference type="InterPro" id="IPR032501">
    <property type="entry name" value="Prot_ATP_ID_OB_2nd"/>
</dbReference>
<dbReference type="InterPro" id="IPR003959">
    <property type="entry name" value="ATPase_AAA_core"/>
</dbReference>
<dbReference type="PANTHER" id="PTHR23073">
    <property type="entry name" value="26S PROTEASOME REGULATORY SUBUNIT"/>
    <property type="match status" value="1"/>
</dbReference>
<dbReference type="VEuPathDB" id="FungiDB:H257_16367"/>
<feature type="domain" description="AAA+ ATPase" evidence="7">
    <location>
        <begin position="209"/>
        <end position="354"/>
    </location>
</feature>
<dbReference type="GO" id="GO:0005524">
    <property type="term" value="F:ATP binding"/>
    <property type="evidence" value="ECO:0007669"/>
    <property type="project" value="UniProtKB-KW"/>
</dbReference>
<proteinExistence type="inferred from homology"/>
<dbReference type="GO" id="GO:0000502">
    <property type="term" value="C:proteasome complex"/>
    <property type="evidence" value="ECO:0007669"/>
    <property type="project" value="UniProtKB-KW"/>
</dbReference>
<feature type="coiled-coil region" evidence="5">
    <location>
        <begin position="28"/>
        <end position="73"/>
    </location>
</feature>
<dbReference type="InterPro" id="IPR012340">
    <property type="entry name" value="NA-bd_OB-fold"/>
</dbReference>
<dbReference type="InterPro" id="IPR027417">
    <property type="entry name" value="P-loop_NTPase"/>
</dbReference>
<dbReference type="FunFam" id="2.40.50.140:FF:000076">
    <property type="entry name" value="26S protease regulatory subunit 6A"/>
    <property type="match status" value="1"/>
</dbReference>
<dbReference type="Gene3D" id="1.10.8.60">
    <property type="match status" value="1"/>
</dbReference>
<keyword evidence="5" id="KW-0175">Coiled coil</keyword>
<comment type="caution">
    <text evidence="8">The sequence shown here is derived from an EMBL/GenBank/DDBJ whole genome shotgun (WGS) entry which is preliminary data.</text>
</comment>
<dbReference type="Gene3D" id="3.40.50.300">
    <property type="entry name" value="P-loop containing nucleotide triphosphate hydrolases"/>
    <property type="match status" value="1"/>
</dbReference>
<gene>
    <name evidence="8" type="ORF">DYB37_011272</name>
</gene>
<reference evidence="8 9" key="1">
    <citation type="submission" date="2018-08" db="EMBL/GenBank/DDBJ databases">
        <title>Aphanomyces genome sequencing and annotation.</title>
        <authorList>
            <person name="Minardi D."/>
            <person name="Oidtmann B."/>
            <person name="Van Der Giezen M."/>
            <person name="Studholme D.J."/>
        </authorList>
    </citation>
    <scope>NUCLEOTIDE SEQUENCE [LARGE SCALE GENOMIC DNA]</scope>
    <source>
        <strain evidence="8 9">Da</strain>
    </source>
</reference>
<protein>
    <recommendedName>
        <fullName evidence="7">AAA+ ATPase domain-containing protein</fullName>
    </recommendedName>
</protein>
<keyword evidence="2" id="KW-0547">Nucleotide-binding</keyword>
<evidence type="ECO:0000256" key="5">
    <source>
        <dbReference type="SAM" id="Coils"/>
    </source>
</evidence>
<dbReference type="EMBL" id="QUTH01004026">
    <property type="protein sequence ID" value="RHZ15973.1"/>
    <property type="molecule type" value="Genomic_DNA"/>
</dbReference>
<evidence type="ECO:0000256" key="6">
    <source>
        <dbReference type="SAM" id="MobiDB-lite"/>
    </source>
</evidence>
<dbReference type="InterPro" id="IPR003960">
    <property type="entry name" value="ATPase_AAA_CS"/>
</dbReference>
<name>A0A3R7B275_APHAT</name>
<evidence type="ECO:0000313" key="8">
    <source>
        <dbReference type="EMBL" id="RHZ15973.1"/>
    </source>
</evidence>
<dbReference type="GO" id="GO:0016887">
    <property type="term" value="F:ATP hydrolysis activity"/>
    <property type="evidence" value="ECO:0007669"/>
    <property type="project" value="InterPro"/>
</dbReference>
<evidence type="ECO:0000256" key="3">
    <source>
        <dbReference type="ARBA" id="ARBA00022840"/>
    </source>
</evidence>
<sequence>MSKGPDENGLEGGDIWGEIEPEILGMTNDELKQRIRLLDNEIRIMRSDITRINHESQTQRERIKENNEKVKLNKQLPYLVGNVVEILEMENEDDEQDGAAADADVGRKGKSAVIKTSTRQTIFLSIPGLVDAEKLIPNDLVGTNKDSYLILEKLPAEYDSRVKAMEVDEKPTEDYNDIGGLDKQIQELVEAVVLPMTHMERFLAIGIQPPKGVLLYGPPGTGKTLLARACAKQTDAIFLKLAAPQLVQMFIGDGAKLVRDAFELAKEKCKDKSKGGAIIFIDELDAIGTKRFGGEQSGDREVQRTMLELLNQLDGFTSNTKIKVIAATNRPDVLDPALLRSGRLDRKIELPHPNEEARARILQIHSRKMNVDMAECDNNLLVDRKHGILTHNAAATTGFADGAAAHCAAFEAALHTYREQHRMHVVDIQTTLGVATSQFATDLARVQSEVQGIHTTMQHALQVVGAAMDGHETTLGEQTDSMSTAMRAQSAEWTAQIHRLQPLVATQTKHIQQVLQGLEEATQQLTADLSTQLCHTSKHMETASQAQVERLDAIKESVARALADHAAAASADKDRVVAALTSTQVDLQNQVQIIQQLVQVQLDACVSTVSQSLANQRTAVQSQHDDAVSRLQSITTSVDSAVTALSEGTISQGTALQCHVDATSALVDGFARLEMVAAAADGHVVSCVNEVQRQLHEVAELNQTLQSDAASTPLLLPQDSFPTFQVQAMASTGVKRKSDDKDTTGGVASRLQPPKKYAKSNCDTVVSA</sequence>
<dbReference type="PROSITE" id="PS00674">
    <property type="entry name" value="AAA"/>
    <property type="match status" value="1"/>
</dbReference>
<evidence type="ECO:0000256" key="4">
    <source>
        <dbReference type="ARBA" id="ARBA00022942"/>
    </source>
</evidence>
<evidence type="ECO:0000313" key="9">
    <source>
        <dbReference type="Proteomes" id="UP000285430"/>
    </source>
</evidence>
<dbReference type="InterPro" id="IPR050221">
    <property type="entry name" value="26S_Proteasome_ATPase"/>
</dbReference>
<dbReference type="Gene3D" id="2.40.50.140">
    <property type="entry name" value="Nucleic acid-binding proteins"/>
    <property type="match status" value="1"/>
</dbReference>
<dbReference type="VEuPathDB" id="FungiDB:H257_16592"/>
<dbReference type="FunFam" id="3.40.50.300:FF:000037">
    <property type="entry name" value="26S protease regulatory subunit 6A"/>
    <property type="match status" value="1"/>
</dbReference>
<keyword evidence="3" id="KW-0067">ATP-binding</keyword>
<evidence type="ECO:0000256" key="2">
    <source>
        <dbReference type="ARBA" id="ARBA00022741"/>
    </source>
</evidence>
<evidence type="ECO:0000259" key="7">
    <source>
        <dbReference type="SMART" id="SM00382"/>
    </source>
</evidence>
<comment type="similarity">
    <text evidence="1">Belongs to the AAA ATPase family.</text>
</comment>
<accession>A0A3R7B275</accession>
<dbReference type="Pfam" id="PF16450">
    <property type="entry name" value="Prot_ATP_ID_OB_C"/>
    <property type="match status" value="1"/>
</dbReference>
<dbReference type="SUPFAM" id="SSF52540">
    <property type="entry name" value="P-loop containing nucleoside triphosphate hydrolases"/>
    <property type="match status" value="1"/>
</dbReference>